<keyword evidence="2" id="KW-0413">Isomerase</keyword>
<dbReference type="InterPro" id="IPR036249">
    <property type="entry name" value="Thioredoxin-like_sf"/>
</dbReference>
<dbReference type="AlphaFoldDB" id="A0A1M5EVV7"/>
<dbReference type="GO" id="GO:0016491">
    <property type="term" value="F:oxidoreductase activity"/>
    <property type="evidence" value="ECO:0007669"/>
    <property type="project" value="InterPro"/>
</dbReference>
<evidence type="ECO:0000313" key="3">
    <source>
        <dbReference type="Proteomes" id="UP000183987"/>
    </source>
</evidence>
<dbReference type="EMBL" id="FQUE01000015">
    <property type="protein sequence ID" value="SHF83354.1"/>
    <property type="molecule type" value="Genomic_DNA"/>
</dbReference>
<evidence type="ECO:0000313" key="2">
    <source>
        <dbReference type="EMBL" id="SHF83354.1"/>
    </source>
</evidence>
<protein>
    <submittedName>
        <fullName evidence="2">Protein-disulfide isomerase</fullName>
    </submittedName>
</protein>
<evidence type="ECO:0000259" key="1">
    <source>
        <dbReference type="Pfam" id="PF01323"/>
    </source>
</evidence>
<dbReference type="STRING" id="366533.SAMN05444339_11523"/>
<dbReference type="Gene3D" id="3.40.30.10">
    <property type="entry name" value="Glutaredoxin"/>
    <property type="match status" value="1"/>
</dbReference>
<reference evidence="3" key="1">
    <citation type="submission" date="2016-11" db="EMBL/GenBank/DDBJ databases">
        <authorList>
            <person name="Varghese N."/>
            <person name="Submissions S."/>
        </authorList>
    </citation>
    <scope>NUCLEOTIDE SEQUENCE [LARGE SCALE GENOMIC DNA]</scope>
    <source>
        <strain evidence="3">DSM 29326</strain>
    </source>
</reference>
<dbReference type="Proteomes" id="UP000183987">
    <property type="component" value="Unassembled WGS sequence"/>
</dbReference>
<organism evidence="2 3">
    <name type="scientific">Loktanella atrilutea</name>
    <dbReference type="NCBI Taxonomy" id="366533"/>
    <lineage>
        <taxon>Bacteria</taxon>
        <taxon>Pseudomonadati</taxon>
        <taxon>Pseudomonadota</taxon>
        <taxon>Alphaproteobacteria</taxon>
        <taxon>Rhodobacterales</taxon>
        <taxon>Roseobacteraceae</taxon>
        <taxon>Loktanella</taxon>
    </lineage>
</organism>
<dbReference type="RefSeq" id="WP_072858731.1">
    <property type="nucleotide sequence ID" value="NZ_FQUE01000015.1"/>
</dbReference>
<dbReference type="GO" id="GO:0016853">
    <property type="term" value="F:isomerase activity"/>
    <property type="evidence" value="ECO:0007669"/>
    <property type="project" value="UniProtKB-KW"/>
</dbReference>
<dbReference type="InterPro" id="IPR001853">
    <property type="entry name" value="DSBA-like_thioredoxin_dom"/>
</dbReference>
<gene>
    <name evidence="2" type="ORF">SAMN05444339_11523</name>
</gene>
<accession>A0A1M5EVV7</accession>
<proteinExistence type="predicted"/>
<sequence length="251" mass="27203">MPTWRRRAVLTGGALLVVGWTKGAPYLASLRLGDLAFRDLPDLPPFRELISSGALSTEGAIFAGLADSPPADPAILSLRQSVRDDPWTALYGQSHAPAVPIAVFSDFRCPNCRVMDVRLSDIAAEDPAAIRIVRHELPIFGAASVTASRAVLGAKLQGAYREMHDRLIHTPAVTDQAYIRHLAQEMGIDPDRLMRDMQSDPVTTTLRHSRAVADVFGFIGTPAFAIGHTAFMGTVPTSVLRSLIEAEREVL</sequence>
<dbReference type="Pfam" id="PF01323">
    <property type="entry name" value="DSBA"/>
    <property type="match status" value="1"/>
</dbReference>
<name>A0A1M5EVV7_LOKAT</name>
<dbReference type="SUPFAM" id="SSF52833">
    <property type="entry name" value="Thioredoxin-like"/>
    <property type="match status" value="1"/>
</dbReference>
<feature type="domain" description="DSBA-like thioredoxin" evidence="1">
    <location>
        <begin position="101"/>
        <end position="244"/>
    </location>
</feature>
<keyword evidence="3" id="KW-1185">Reference proteome</keyword>